<comment type="caution">
    <text evidence="3">The sequence shown here is derived from an EMBL/GenBank/DDBJ whole genome shotgun (WGS) entry which is preliminary data.</text>
</comment>
<evidence type="ECO:0008006" key="5">
    <source>
        <dbReference type="Google" id="ProtNLM"/>
    </source>
</evidence>
<keyword evidence="2" id="KW-0812">Transmembrane</keyword>
<gene>
    <name evidence="3" type="ORF">MBORA_18790</name>
</gene>
<keyword evidence="4" id="KW-1185">Reference proteome</keyword>
<keyword evidence="2" id="KW-0472">Membrane</keyword>
<dbReference type="AlphaFoldDB" id="A0A165ZCR7"/>
<evidence type="ECO:0000313" key="3">
    <source>
        <dbReference type="EMBL" id="KZX10548.1"/>
    </source>
</evidence>
<keyword evidence="2" id="KW-1133">Transmembrane helix</keyword>
<feature type="region of interest" description="Disordered" evidence="1">
    <location>
        <begin position="194"/>
        <end position="213"/>
    </location>
</feature>
<dbReference type="RefSeq" id="WP_063720579.1">
    <property type="nucleotide sequence ID" value="NZ_CAJVUI010000001.1"/>
</dbReference>
<proteinExistence type="predicted"/>
<protein>
    <recommendedName>
        <fullName evidence="5">B box-type domain-containing protein</fullName>
    </recommendedName>
</protein>
<name>A0A165ZCR7_METOA</name>
<organism evidence="3 4">
    <name type="scientific">Methanobrevibacter oralis</name>
    <dbReference type="NCBI Taxonomy" id="66851"/>
    <lineage>
        <taxon>Archaea</taxon>
        <taxon>Methanobacteriati</taxon>
        <taxon>Methanobacteriota</taxon>
        <taxon>Methanomada group</taxon>
        <taxon>Methanobacteria</taxon>
        <taxon>Methanobacteriales</taxon>
        <taxon>Methanobacteriaceae</taxon>
        <taxon>Methanobrevibacter</taxon>
    </lineage>
</organism>
<sequence length="305" mass="35446">MECYYHPDRNGTDTCAICGKSVCKECGLEIAGKTYCKDCLEKIVGIGLSETANESNIPKKTEPARLDKNTYKAQEDYGIYEEAINQQENYAAENKAISDESPYNIKSNIEYSERPESSYTQKPQKAQITDYKVKKTVPTQPINEEYAIYPEHNYDSQSTRALEDKYERYLDDLYFDEEEISLGEQLAKDEEKYGSLTRKEYKPQTPTRSQKEYDEIEERIRREIARERGELVEEETSIHNLNYHDEKEPMSIIDIILIIILILLTLLVVYYIIYLFILNTSYPTFMDALYGLTNPLNVINNLVSK</sequence>
<evidence type="ECO:0000256" key="1">
    <source>
        <dbReference type="SAM" id="MobiDB-lite"/>
    </source>
</evidence>
<reference evidence="4" key="1">
    <citation type="journal article" date="2016" name="Genome Announc.">
        <title>Draft Genome Sequences of Methanobrevibacter curvatus DSM11111, Methanobrevibacter cuticularis DSM11139, Methanobrevibacter filiformis DSM11501, and Methanobrevibacter oralis DSM7256.</title>
        <authorList>
            <person name="Poehlein A."/>
            <person name="Seedorf H."/>
        </authorList>
    </citation>
    <scope>NUCLEOTIDE SEQUENCE [LARGE SCALE GENOMIC DNA]</scope>
    <source>
        <strain evidence="4">DSM 7256 / JCM 30027 / ZR</strain>
    </source>
</reference>
<dbReference type="Proteomes" id="UP000077428">
    <property type="component" value="Unassembled WGS sequence"/>
</dbReference>
<dbReference type="PATRIC" id="fig|66851.6.peg.2048"/>
<evidence type="ECO:0000313" key="4">
    <source>
        <dbReference type="Proteomes" id="UP000077428"/>
    </source>
</evidence>
<evidence type="ECO:0000256" key="2">
    <source>
        <dbReference type="SAM" id="Phobius"/>
    </source>
</evidence>
<dbReference type="EMBL" id="LWMU01000114">
    <property type="protein sequence ID" value="KZX10548.1"/>
    <property type="molecule type" value="Genomic_DNA"/>
</dbReference>
<feature type="transmembrane region" description="Helical" evidence="2">
    <location>
        <begin position="255"/>
        <end position="277"/>
    </location>
</feature>
<dbReference type="OrthoDB" id="80913at2157"/>
<accession>A0A165ZCR7</accession>